<reference evidence="1" key="1">
    <citation type="submission" date="2019-12" db="EMBL/GenBank/DDBJ databases">
        <title>Genome sequencing and annotation of Brassica cretica.</title>
        <authorList>
            <person name="Studholme D.J."/>
            <person name="Sarris P.F."/>
        </authorList>
    </citation>
    <scope>NUCLEOTIDE SEQUENCE</scope>
    <source>
        <strain evidence="1">PFS-102/07</strain>
        <tissue evidence="1">Leaf</tissue>
    </source>
</reference>
<dbReference type="EMBL" id="QGKY02000190">
    <property type="protein sequence ID" value="KAF2588562.1"/>
    <property type="molecule type" value="Genomic_DNA"/>
</dbReference>
<dbReference type="AlphaFoldDB" id="A0A8S9K2I7"/>
<comment type="caution">
    <text evidence="1">The sequence shown here is derived from an EMBL/GenBank/DDBJ whole genome shotgun (WGS) entry which is preliminary data.</text>
</comment>
<dbReference type="Gene3D" id="3.30.559.10">
    <property type="entry name" value="Chloramphenicol acetyltransferase-like domain"/>
    <property type="match status" value="1"/>
</dbReference>
<evidence type="ECO:0000313" key="1">
    <source>
        <dbReference type="EMBL" id="KAF2588562.1"/>
    </source>
</evidence>
<organism evidence="1">
    <name type="scientific">Brassica cretica</name>
    <name type="common">Mustard</name>
    <dbReference type="NCBI Taxonomy" id="69181"/>
    <lineage>
        <taxon>Eukaryota</taxon>
        <taxon>Viridiplantae</taxon>
        <taxon>Streptophyta</taxon>
        <taxon>Embryophyta</taxon>
        <taxon>Tracheophyta</taxon>
        <taxon>Spermatophyta</taxon>
        <taxon>Magnoliopsida</taxon>
        <taxon>eudicotyledons</taxon>
        <taxon>Gunneridae</taxon>
        <taxon>Pentapetalae</taxon>
        <taxon>rosids</taxon>
        <taxon>malvids</taxon>
        <taxon>Brassicales</taxon>
        <taxon>Brassicaceae</taxon>
        <taxon>Brassiceae</taxon>
        <taxon>Brassica</taxon>
    </lineage>
</organism>
<dbReference type="Pfam" id="PF02458">
    <property type="entry name" value="Transferase"/>
    <property type="match status" value="1"/>
</dbReference>
<accession>A0A8S9K2I7</accession>
<protein>
    <submittedName>
        <fullName evidence="1">Uncharacterized protein</fullName>
    </submittedName>
</protein>
<proteinExistence type="predicted"/>
<sequence>MSFGKLTVNYTEEGVVFLEAETNCKMDEIGDITKPDLETLEKLVYDVVDTKNILEVPPVTAQVTKWRVCSSTLYESLYVRWYWSYGVR</sequence>
<dbReference type="InterPro" id="IPR023213">
    <property type="entry name" value="CAT-like_dom_sf"/>
</dbReference>
<gene>
    <name evidence="1" type="ORF">F2Q70_00041243</name>
</gene>
<name>A0A8S9K2I7_BRACR</name>